<evidence type="ECO:0000313" key="9">
    <source>
        <dbReference type="Proteomes" id="UP000265515"/>
    </source>
</evidence>
<dbReference type="GO" id="GO:0051536">
    <property type="term" value="F:iron-sulfur cluster binding"/>
    <property type="evidence" value="ECO:0007669"/>
    <property type="project" value="UniProtKB-KW"/>
</dbReference>
<comment type="similarity">
    <text evidence="3">Belongs to the DPH1/DPH2 family. DPH2 subfamily.</text>
</comment>
<evidence type="ECO:0000256" key="6">
    <source>
        <dbReference type="ARBA" id="ARBA00023014"/>
    </source>
</evidence>
<dbReference type="Proteomes" id="UP000265515">
    <property type="component" value="Unassembled WGS sequence"/>
</dbReference>
<dbReference type="InterPro" id="IPR042265">
    <property type="entry name" value="DPH1/DPH2_3"/>
</dbReference>
<name>A0A388L7K0_CHABU</name>
<dbReference type="FunFam" id="3.40.50.11860:FF:000001">
    <property type="entry name" value="2-(3-amino-3-carboxypropyl)histidine synthase subunit 2"/>
    <property type="match status" value="1"/>
</dbReference>
<gene>
    <name evidence="8" type="ORF">CBR_g26331</name>
</gene>
<evidence type="ECO:0000256" key="2">
    <source>
        <dbReference type="ARBA" id="ARBA00005156"/>
    </source>
</evidence>
<comment type="pathway">
    <text evidence="2">Protein modification; peptidyl-diphthamide biosynthesis.</text>
</comment>
<accession>A0A388L7K0</accession>
<feature type="region of interest" description="Disordered" evidence="7">
    <location>
        <begin position="55"/>
        <end position="126"/>
    </location>
</feature>
<dbReference type="SFLD" id="SFLDG01121">
    <property type="entry name" value="Diphthamide_biosynthesis"/>
    <property type="match status" value="1"/>
</dbReference>
<dbReference type="Pfam" id="PF01866">
    <property type="entry name" value="Diphthamide_syn"/>
    <property type="match status" value="2"/>
</dbReference>
<keyword evidence="4" id="KW-0479">Metal-binding</keyword>
<dbReference type="OMA" id="NTFGSCC"/>
<proteinExistence type="inferred from homology"/>
<dbReference type="EMBL" id="BFEA01000291">
    <property type="protein sequence ID" value="GBG78301.1"/>
    <property type="molecule type" value="Genomic_DNA"/>
</dbReference>
<reference evidence="8 9" key="1">
    <citation type="journal article" date="2018" name="Cell">
        <title>The Chara Genome: Secondary Complexity and Implications for Plant Terrestrialization.</title>
        <authorList>
            <person name="Nishiyama T."/>
            <person name="Sakayama H."/>
            <person name="Vries J.D."/>
            <person name="Buschmann H."/>
            <person name="Saint-Marcoux D."/>
            <person name="Ullrich K.K."/>
            <person name="Haas F.B."/>
            <person name="Vanderstraeten L."/>
            <person name="Becker D."/>
            <person name="Lang D."/>
            <person name="Vosolsobe S."/>
            <person name="Rombauts S."/>
            <person name="Wilhelmsson P.K.I."/>
            <person name="Janitza P."/>
            <person name="Kern R."/>
            <person name="Heyl A."/>
            <person name="Rumpler F."/>
            <person name="Villalobos L.I.A.C."/>
            <person name="Clay J.M."/>
            <person name="Skokan R."/>
            <person name="Toyoda A."/>
            <person name="Suzuki Y."/>
            <person name="Kagoshima H."/>
            <person name="Schijlen E."/>
            <person name="Tajeshwar N."/>
            <person name="Catarino B."/>
            <person name="Hetherington A.J."/>
            <person name="Saltykova A."/>
            <person name="Bonnot C."/>
            <person name="Breuninger H."/>
            <person name="Symeonidi A."/>
            <person name="Radhakrishnan G.V."/>
            <person name="Van Nieuwerburgh F."/>
            <person name="Deforce D."/>
            <person name="Chang C."/>
            <person name="Karol K.G."/>
            <person name="Hedrich R."/>
            <person name="Ulvskov P."/>
            <person name="Glockner G."/>
            <person name="Delwiche C.F."/>
            <person name="Petrasek J."/>
            <person name="Van de Peer Y."/>
            <person name="Friml J."/>
            <person name="Beilby M."/>
            <person name="Dolan L."/>
            <person name="Kohara Y."/>
            <person name="Sugano S."/>
            <person name="Fujiyama A."/>
            <person name="Delaux P.-M."/>
            <person name="Quint M."/>
            <person name="TheiBen G."/>
            <person name="Hagemann M."/>
            <person name="Harholt J."/>
            <person name="Dunand C."/>
            <person name="Zachgo S."/>
            <person name="Langdale J."/>
            <person name="Maumus F."/>
            <person name="Straeten D.V.D."/>
            <person name="Gould S.B."/>
            <person name="Rensing S.A."/>
        </authorList>
    </citation>
    <scope>NUCLEOTIDE SEQUENCE [LARGE SCALE GENOMIC DNA]</scope>
    <source>
        <strain evidence="8 9">S276</strain>
    </source>
</reference>
<dbReference type="Gene3D" id="3.40.50.11860">
    <property type="entry name" value="Diphthamide synthesis DPH1/DPH2 domain 3"/>
    <property type="match status" value="1"/>
</dbReference>
<dbReference type="Gramene" id="GBG78301">
    <property type="protein sequence ID" value="GBG78301"/>
    <property type="gene ID" value="CBR_g26331"/>
</dbReference>
<evidence type="ECO:0000313" key="8">
    <source>
        <dbReference type="EMBL" id="GBG78301.1"/>
    </source>
</evidence>
<evidence type="ECO:0000256" key="1">
    <source>
        <dbReference type="ARBA" id="ARBA00001966"/>
    </source>
</evidence>
<evidence type="ECO:0000256" key="5">
    <source>
        <dbReference type="ARBA" id="ARBA00023004"/>
    </source>
</evidence>
<dbReference type="NCBIfam" id="TIGR00322">
    <property type="entry name" value="diphth2_R"/>
    <property type="match status" value="1"/>
</dbReference>
<dbReference type="AlphaFoldDB" id="A0A388L7K0"/>
<dbReference type="OrthoDB" id="449241at2759"/>
<dbReference type="GO" id="GO:0046872">
    <property type="term" value="F:metal ion binding"/>
    <property type="evidence" value="ECO:0007669"/>
    <property type="project" value="UniProtKB-KW"/>
</dbReference>
<protein>
    <recommendedName>
        <fullName evidence="10">2-(3-amino-3-carboxypropyl)histidine synthase</fullName>
    </recommendedName>
</protein>
<comment type="caution">
    <text evidence="8">The sequence shown here is derived from an EMBL/GenBank/DDBJ whole genome shotgun (WGS) entry which is preliminary data.</text>
</comment>
<evidence type="ECO:0000256" key="3">
    <source>
        <dbReference type="ARBA" id="ARBA00006179"/>
    </source>
</evidence>
<dbReference type="PANTHER" id="PTHR10762:SF2">
    <property type="entry name" value="2-(3-AMINO-3-CARBOXYPROPYL)HISTIDINE SYNTHASE SUBUNIT 2"/>
    <property type="match status" value="1"/>
</dbReference>
<dbReference type="InterPro" id="IPR016435">
    <property type="entry name" value="DPH1/DPH2"/>
</dbReference>
<keyword evidence="6" id="KW-0411">Iron-sulfur</keyword>
<dbReference type="UniPathway" id="UPA00559"/>
<comment type="cofactor">
    <cofactor evidence="1">
        <name>[4Fe-4S] cluster</name>
        <dbReference type="ChEBI" id="CHEBI:49883"/>
    </cofactor>
</comment>
<dbReference type="InterPro" id="IPR042263">
    <property type="entry name" value="DPH1/DPH2_1"/>
</dbReference>
<organism evidence="8 9">
    <name type="scientific">Chara braunii</name>
    <name type="common">Braun's stonewort</name>
    <dbReference type="NCBI Taxonomy" id="69332"/>
    <lineage>
        <taxon>Eukaryota</taxon>
        <taxon>Viridiplantae</taxon>
        <taxon>Streptophyta</taxon>
        <taxon>Charophyceae</taxon>
        <taxon>Charales</taxon>
        <taxon>Characeae</taxon>
        <taxon>Chara</taxon>
    </lineage>
</organism>
<dbReference type="SFLD" id="SFLDS00032">
    <property type="entry name" value="Radical_SAM_3-amino-3-carboxyp"/>
    <property type="match status" value="1"/>
</dbReference>
<evidence type="ECO:0008006" key="10">
    <source>
        <dbReference type="Google" id="ProtNLM"/>
    </source>
</evidence>
<dbReference type="GO" id="GO:0006979">
    <property type="term" value="P:response to oxidative stress"/>
    <property type="evidence" value="ECO:0007669"/>
    <property type="project" value="EnsemblPlants"/>
</dbReference>
<sequence length="611" mass="67245">MSAFTLEDNYDIEGTVEYILRRRFTRVCLQFPDDLLKDSSKVVAALKAGCGGKLEAKRTGESGESRQGQIGEKAEQAKEWEERERGGRGGGEVDGKEEVSRKNLRLGEEEGNGKDDKDMEEESRGRRRRRRSEVQFFVMADTTFGHCCVDEVAASHVDAECVIHYGYACVSRTSRIPVRYVFGKRPIDVKDVSEKLLRIALGELNKPLLVLYAPEYGYAIEHMLAKDIAMSSAGLMEQGHSPENGNLIVARMVGNEMEPEAASERCSSEGIIRHDREQTPVEEQGIAEEQAIARASSLDRRDSELGGLTWSLPEGRNITDYVLAWIGPEGPALTNWMLTYNSCKFVRYDPDTRELIENVQECSRVLKRRYYLVERAKDASIVGIVVGTLGAAGYLTAIKRLREVIAAAGKKSYVFVMGKPNPAKLANFPECEVFVLVACPQTALLDSKEYYAPVITPFEAELAFVSVVSRLSTTPAIDITVCPLRTRPHCRITGSSLCSTGPASQTSGWQQPSVSMQLATRMENSLSISAAANMDLTRVDASKVEINSAAEFLSVRRTYKGLDVQARSAAGGSEDQVDDVRSSPAVKVIKGRSGRAASYNGESGRRSNTEC</sequence>
<dbReference type="GO" id="GO:0005829">
    <property type="term" value="C:cytosol"/>
    <property type="evidence" value="ECO:0007669"/>
    <property type="project" value="EnsemblPlants"/>
</dbReference>
<dbReference type="STRING" id="69332.A0A388L7K0"/>
<keyword evidence="5" id="KW-0408">Iron</keyword>
<evidence type="ECO:0000256" key="4">
    <source>
        <dbReference type="ARBA" id="ARBA00022723"/>
    </source>
</evidence>
<dbReference type="GO" id="GO:0017183">
    <property type="term" value="P:protein histidyl modification to diphthamide"/>
    <property type="evidence" value="ECO:0007669"/>
    <property type="project" value="UniProtKB-UniPathway"/>
</dbReference>
<dbReference type="GO" id="GO:0090560">
    <property type="term" value="F:2-(3-amino-3-carboxypropyl)histidine synthase activity"/>
    <property type="evidence" value="ECO:0007669"/>
    <property type="project" value="InterPro"/>
</dbReference>
<dbReference type="PANTHER" id="PTHR10762">
    <property type="entry name" value="DIPHTHAMIDE BIOSYNTHESIS PROTEIN"/>
    <property type="match status" value="1"/>
</dbReference>
<feature type="region of interest" description="Disordered" evidence="7">
    <location>
        <begin position="570"/>
        <end position="611"/>
    </location>
</feature>
<feature type="compositionally biased region" description="Basic and acidic residues" evidence="7">
    <location>
        <begin position="55"/>
        <end position="64"/>
    </location>
</feature>
<evidence type="ECO:0000256" key="7">
    <source>
        <dbReference type="SAM" id="MobiDB-lite"/>
    </source>
</evidence>
<dbReference type="Gene3D" id="3.40.50.11840">
    <property type="entry name" value="Diphthamide synthesis DPH1/DPH2 domain 1"/>
    <property type="match status" value="1"/>
</dbReference>
<feature type="compositionally biased region" description="Basic and acidic residues" evidence="7">
    <location>
        <begin position="72"/>
        <end position="117"/>
    </location>
</feature>
<keyword evidence="9" id="KW-1185">Reference proteome</keyword>